<evidence type="ECO:0000256" key="1">
    <source>
        <dbReference type="SAM" id="Phobius"/>
    </source>
</evidence>
<feature type="transmembrane region" description="Helical" evidence="1">
    <location>
        <begin position="113"/>
        <end position="132"/>
    </location>
</feature>
<organism evidence="2">
    <name type="scientific">viral metagenome</name>
    <dbReference type="NCBI Taxonomy" id="1070528"/>
    <lineage>
        <taxon>unclassified sequences</taxon>
        <taxon>metagenomes</taxon>
        <taxon>organismal metagenomes</taxon>
    </lineage>
</organism>
<dbReference type="AlphaFoldDB" id="A0A6C0BDW3"/>
<feature type="transmembrane region" description="Helical" evidence="1">
    <location>
        <begin position="65"/>
        <end position="84"/>
    </location>
</feature>
<evidence type="ECO:0008006" key="3">
    <source>
        <dbReference type="Google" id="ProtNLM"/>
    </source>
</evidence>
<evidence type="ECO:0000313" key="2">
    <source>
        <dbReference type="EMBL" id="QHS89769.1"/>
    </source>
</evidence>
<keyword evidence="1" id="KW-0812">Transmembrane</keyword>
<protein>
    <recommendedName>
        <fullName evidence="3">Tryptophan-rich sensory protein</fullName>
    </recommendedName>
</protein>
<proteinExistence type="predicted"/>
<keyword evidence="1" id="KW-1133">Transmembrane helix</keyword>
<feature type="transmembrane region" description="Helical" evidence="1">
    <location>
        <begin position="90"/>
        <end position="106"/>
    </location>
</feature>
<feature type="transmembrane region" description="Helical" evidence="1">
    <location>
        <begin position="38"/>
        <end position="58"/>
    </location>
</feature>
<feature type="transmembrane region" description="Helical" evidence="1">
    <location>
        <begin position="7"/>
        <end position="26"/>
    </location>
</feature>
<reference evidence="2" key="1">
    <citation type="journal article" date="2020" name="Nature">
        <title>Giant virus diversity and host interactions through global metagenomics.</title>
        <authorList>
            <person name="Schulz F."/>
            <person name="Roux S."/>
            <person name="Paez-Espino D."/>
            <person name="Jungbluth S."/>
            <person name="Walsh D.A."/>
            <person name="Denef V.J."/>
            <person name="McMahon K.D."/>
            <person name="Konstantinidis K.T."/>
            <person name="Eloe-Fadrosh E.A."/>
            <person name="Kyrpides N.C."/>
            <person name="Woyke T."/>
        </authorList>
    </citation>
    <scope>NUCLEOTIDE SEQUENCE</scope>
    <source>
        <strain evidence="2">GVMAG-M-3300010160-4</strain>
    </source>
</reference>
<accession>A0A6C0BDW3</accession>
<sequence length="141" mass="16779">MTSSFSILTLVIFFSLVLYWENMAWMNSLSKSWWVIEYKFYVFIWAVLFMSRMCNNYINEKQEDFVLFLYMMSLNVILKTIYIVLENISAAKYICPFIVLVSAIMFQKNLKNGIFSSITSGLIVIWCFYEFISLYDLECLN</sequence>
<dbReference type="EMBL" id="MN739120">
    <property type="protein sequence ID" value="QHS89769.1"/>
    <property type="molecule type" value="Genomic_DNA"/>
</dbReference>
<keyword evidence="1" id="KW-0472">Membrane</keyword>
<name>A0A6C0BDW3_9ZZZZ</name>